<proteinExistence type="predicted"/>
<dbReference type="EMBL" id="GAKP01022806">
    <property type="protein sequence ID" value="JAC36146.1"/>
    <property type="molecule type" value="Transcribed_RNA"/>
</dbReference>
<protein>
    <submittedName>
        <fullName evidence="1">Uncharacterized protein</fullName>
    </submittedName>
</protein>
<dbReference type="AlphaFoldDB" id="A0A034UYT7"/>
<organism evidence="1">
    <name type="scientific">Bactrocera dorsalis</name>
    <name type="common">Oriental fruit fly</name>
    <name type="synonym">Dacus dorsalis</name>
    <dbReference type="NCBI Taxonomy" id="27457"/>
    <lineage>
        <taxon>Eukaryota</taxon>
        <taxon>Metazoa</taxon>
        <taxon>Ecdysozoa</taxon>
        <taxon>Arthropoda</taxon>
        <taxon>Hexapoda</taxon>
        <taxon>Insecta</taxon>
        <taxon>Pterygota</taxon>
        <taxon>Neoptera</taxon>
        <taxon>Endopterygota</taxon>
        <taxon>Diptera</taxon>
        <taxon>Brachycera</taxon>
        <taxon>Muscomorpha</taxon>
        <taxon>Tephritoidea</taxon>
        <taxon>Tephritidae</taxon>
        <taxon>Bactrocera</taxon>
        <taxon>Bactrocera</taxon>
    </lineage>
</organism>
<accession>A0A034UYT7</accession>
<sequence length="127" mass="14406">MCKQLPAAQTRYATLKVKLLSYSKLRGSASVLYSLSGASWKYGSSNEYTFIQSLQQCSKITAYIILYLRAALKLLHLSTLIHVESVVLVYQQPPDDKQSHLHFWNRSQMVSESIDSNEDNGYGTNIR</sequence>
<name>A0A034UYT7_BACDO</name>
<reference evidence="1" key="1">
    <citation type="journal article" date="2014" name="BMC Genomics">
        <title>Characterizing the developmental transcriptome of the oriental fruit fly, Bactrocera dorsalis (Diptera: Tephritidae) through comparative genomic analysis with Drosophila melanogaster utilizing modENCODE datasets.</title>
        <authorList>
            <person name="Geib S.M."/>
            <person name="Calla B."/>
            <person name="Hall B."/>
            <person name="Hou S."/>
            <person name="Manoukis N.C."/>
        </authorList>
    </citation>
    <scope>NUCLEOTIDE SEQUENCE</scope>
    <source>
        <strain evidence="1">Punador</strain>
    </source>
</reference>
<evidence type="ECO:0000313" key="1">
    <source>
        <dbReference type="EMBL" id="JAC36146.1"/>
    </source>
</evidence>